<evidence type="ECO:0000256" key="11">
    <source>
        <dbReference type="ARBA" id="ARBA00022989"/>
    </source>
</evidence>
<dbReference type="InterPro" id="IPR003594">
    <property type="entry name" value="HATPase_dom"/>
</dbReference>
<dbReference type="Gene3D" id="3.30.565.10">
    <property type="entry name" value="Histidine kinase-like ATPase, C-terminal domain"/>
    <property type="match status" value="1"/>
</dbReference>
<gene>
    <name evidence="18" type="ORF">KC909_05430</name>
</gene>
<organism evidence="18 19">
    <name type="scientific">Candidatus Dojkabacteria bacterium</name>
    <dbReference type="NCBI Taxonomy" id="2099670"/>
    <lineage>
        <taxon>Bacteria</taxon>
        <taxon>Candidatus Dojkabacteria</taxon>
    </lineage>
</organism>
<dbReference type="SUPFAM" id="SSF158472">
    <property type="entry name" value="HAMP domain-like"/>
    <property type="match status" value="1"/>
</dbReference>
<dbReference type="PANTHER" id="PTHR45528:SF1">
    <property type="entry name" value="SENSOR HISTIDINE KINASE CPXA"/>
    <property type="match status" value="1"/>
</dbReference>
<dbReference type="Gene3D" id="6.10.340.10">
    <property type="match status" value="1"/>
</dbReference>
<protein>
    <recommendedName>
        <fullName evidence="3">histidine kinase</fullName>
        <ecNumber evidence="3">2.7.13.3</ecNumber>
    </recommendedName>
</protein>
<keyword evidence="4" id="KW-1003">Cell membrane</keyword>
<evidence type="ECO:0000256" key="3">
    <source>
        <dbReference type="ARBA" id="ARBA00012438"/>
    </source>
</evidence>
<dbReference type="InterPro" id="IPR050398">
    <property type="entry name" value="HssS/ArlS-like"/>
</dbReference>
<keyword evidence="6" id="KW-0808">Transferase</keyword>
<dbReference type="InterPro" id="IPR003661">
    <property type="entry name" value="HisK_dim/P_dom"/>
</dbReference>
<keyword evidence="12" id="KW-0902">Two-component regulatory system</keyword>
<keyword evidence="5" id="KW-0597">Phosphoprotein</keyword>
<dbReference type="InterPro" id="IPR003660">
    <property type="entry name" value="HAMP_dom"/>
</dbReference>
<dbReference type="Gene3D" id="1.10.287.130">
    <property type="match status" value="1"/>
</dbReference>
<keyword evidence="10" id="KW-0067">ATP-binding</keyword>
<dbReference type="PROSITE" id="PS50885">
    <property type="entry name" value="HAMP"/>
    <property type="match status" value="1"/>
</dbReference>
<evidence type="ECO:0000256" key="15">
    <source>
        <dbReference type="SAM" id="Phobius"/>
    </source>
</evidence>
<keyword evidence="9 18" id="KW-0418">Kinase</keyword>
<feature type="region of interest" description="Disordered" evidence="14">
    <location>
        <begin position="370"/>
        <end position="389"/>
    </location>
</feature>
<keyword evidence="7 15" id="KW-0812">Transmembrane</keyword>
<dbReference type="GO" id="GO:0005524">
    <property type="term" value="F:ATP binding"/>
    <property type="evidence" value="ECO:0007669"/>
    <property type="project" value="UniProtKB-KW"/>
</dbReference>
<feature type="transmembrane region" description="Helical" evidence="15">
    <location>
        <begin position="12"/>
        <end position="39"/>
    </location>
</feature>
<dbReference type="InterPro" id="IPR036097">
    <property type="entry name" value="HisK_dim/P_sf"/>
</dbReference>
<feature type="domain" description="HAMP" evidence="17">
    <location>
        <begin position="115"/>
        <end position="168"/>
    </location>
</feature>
<evidence type="ECO:0000313" key="18">
    <source>
        <dbReference type="EMBL" id="MCA9383781.1"/>
    </source>
</evidence>
<evidence type="ECO:0000256" key="8">
    <source>
        <dbReference type="ARBA" id="ARBA00022741"/>
    </source>
</evidence>
<comment type="subcellular location">
    <subcellularLocation>
        <location evidence="2">Cell membrane</location>
        <topology evidence="2">Multi-pass membrane protein</topology>
    </subcellularLocation>
</comment>
<dbReference type="EC" id="2.7.13.3" evidence="3"/>
<dbReference type="PANTHER" id="PTHR45528">
    <property type="entry name" value="SENSOR HISTIDINE KINASE CPXA"/>
    <property type="match status" value="1"/>
</dbReference>
<evidence type="ECO:0000256" key="10">
    <source>
        <dbReference type="ARBA" id="ARBA00022840"/>
    </source>
</evidence>
<feature type="transmembrane region" description="Helical" evidence="15">
    <location>
        <begin position="94"/>
        <end position="114"/>
    </location>
</feature>
<evidence type="ECO:0000256" key="12">
    <source>
        <dbReference type="ARBA" id="ARBA00023012"/>
    </source>
</evidence>
<evidence type="ECO:0000256" key="4">
    <source>
        <dbReference type="ARBA" id="ARBA00022475"/>
    </source>
</evidence>
<dbReference type="SMART" id="SM00387">
    <property type="entry name" value="HATPase_c"/>
    <property type="match status" value="1"/>
</dbReference>
<dbReference type="EMBL" id="JAGQLK010000134">
    <property type="protein sequence ID" value="MCA9383781.1"/>
    <property type="molecule type" value="Genomic_DNA"/>
</dbReference>
<evidence type="ECO:0000256" key="5">
    <source>
        <dbReference type="ARBA" id="ARBA00022553"/>
    </source>
</evidence>
<evidence type="ECO:0000256" key="1">
    <source>
        <dbReference type="ARBA" id="ARBA00000085"/>
    </source>
</evidence>
<dbReference type="InterPro" id="IPR036890">
    <property type="entry name" value="HATPase_C_sf"/>
</dbReference>
<dbReference type="SUPFAM" id="SSF55874">
    <property type="entry name" value="ATPase domain of HSP90 chaperone/DNA topoisomerase II/histidine kinase"/>
    <property type="match status" value="1"/>
</dbReference>
<accession>A0A955L687</accession>
<dbReference type="Pfam" id="PF02518">
    <property type="entry name" value="HATPase_c"/>
    <property type="match status" value="1"/>
</dbReference>
<name>A0A955L687_9BACT</name>
<dbReference type="PRINTS" id="PR00344">
    <property type="entry name" value="BCTRLSENSOR"/>
</dbReference>
<keyword evidence="11 15" id="KW-1133">Transmembrane helix</keyword>
<keyword evidence="8" id="KW-0547">Nucleotide-binding</keyword>
<evidence type="ECO:0000259" key="17">
    <source>
        <dbReference type="PROSITE" id="PS50885"/>
    </source>
</evidence>
<dbReference type="Proteomes" id="UP000783287">
    <property type="component" value="Unassembled WGS sequence"/>
</dbReference>
<dbReference type="CDD" id="cd00082">
    <property type="entry name" value="HisKA"/>
    <property type="match status" value="1"/>
</dbReference>
<reference evidence="18" key="2">
    <citation type="journal article" date="2021" name="Microbiome">
        <title>Successional dynamics and alternative stable states in a saline activated sludge microbial community over 9 years.</title>
        <authorList>
            <person name="Wang Y."/>
            <person name="Ye J."/>
            <person name="Ju F."/>
            <person name="Liu L."/>
            <person name="Boyd J.A."/>
            <person name="Deng Y."/>
            <person name="Parks D.H."/>
            <person name="Jiang X."/>
            <person name="Yin X."/>
            <person name="Woodcroft B.J."/>
            <person name="Tyson G.W."/>
            <person name="Hugenholtz P."/>
            <person name="Polz M.F."/>
            <person name="Zhang T."/>
        </authorList>
    </citation>
    <scope>NUCLEOTIDE SEQUENCE</scope>
    <source>
        <strain evidence="18">HKST-UBA14</strain>
    </source>
</reference>
<dbReference type="CDD" id="cd00075">
    <property type="entry name" value="HATPase"/>
    <property type="match status" value="1"/>
</dbReference>
<evidence type="ECO:0000259" key="16">
    <source>
        <dbReference type="PROSITE" id="PS50109"/>
    </source>
</evidence>
<dbReference type="InterPro" id="IPR005467">
    <property type="entry name" value="His_kinase_dom"/>
</dbReference>
<evidence type="ECO:0000313" key="19">
    <source>
        <dbReference type="Proteomes" id="UP000783287"/>
    </source>
</evidence>
<comment type="catalytic activity">
    <reaction evidence="1">
        <text>ATP + protein L-histidine = ADP + protein N-phospho-L-histidine.</text>
        <dbReference type="EC" id="2.7.13.3"/>
    </reaction>
</comment>
<dbReference type="SUPFAM" id="SSF47384">
    <property type="entry name" value="Homodimeric domain of signal transducing histidine kinase"/>
    <property type="match status" value="1"/>
</dbReference>
<evidence type="ECO:0000256" key="13">
    <source>
        <dbReference type="ARBA" id="ARBA00023136"/>
    </source>
</evidence>
<evidence type="ECO:0000256" key="7">
    <source>
        <dbReference type="ARBA" id="ARBA00022692"/>
    </source>
</evidence>
<keyword evidence="13 15" id="KW-0472">Membrane</keyword>
<dbReference type="PROSITE" id="PS50109">
    <property type="entry name" value="HIS_KIN"/>
    <property type="match status" value="1"/>
</dbReference>
<evidence type="ECO:0000256" key="14">
    <source>
        <dbReference type="SAM" id="MobiDB-lite"/>
    </source>
</evidence>
<proteinExistence type="predicted"/>
<sequence length="389" mass="43644">MIEFTKTIKFKFAAYASVIILLFGVVFVGSVNLVIRYYVHNRPAIGSMFVEVDEEDDVIQYRFPPQNKNLQLTKEAIDAINLLEAKNVERLRDVSLIALIPYSILSFAAGYFLASKYVDPINKVIYATQNIDLDSLAQRVEDPNTEDEVGKLISTFNAMLDRLQESQQVRDQFAQDASHELKTPLAVIKTNLQVINDDPSSSIDEYKNASKIVLSAIESLETLAEDLLLLTRRNSRAPKEDINLADLLEEIVNDFEPMAASKEIKLNLKAKPKKSVINANEFLLTRAIRNLIDNAIKYSDSDKEITITLEDNKKKYIIKVQDQGIGIPEKDLKNIFKRFYRVDKSRAKTRGGTGLGLSIVHDVISQHGGSVEVESKEGSGSTFTVSLPK</sequence>
<dbReference type="Pfam" id="PF00672">
    <property type="entry name" value="HAMP"/>
    <property type="match status" value="1"/>
</dbReference>
<dbReference type="CDD" id="cd06225">
    <property type="entry name" value="HAMP"/>
    <property type="match status" value="1"/>
</dbReference>
<feature type="domain" description="Histidine kinase" evidence="16">
    <location>
        <begin position="176"/>
        <end position="389"/>
    </location>
</feature>
<dbReference type="SMART" id="SM00304">
    <property type="entry name" value="HAMP"/>
    <property type="match status" value="1"/>
</dbReference>
<evidence type="ECO:0000256" key="9">
    <source>
        <dbReference type="ARBA" id="ARBA00022777"/>
    </source>
</evidence>
<reference evidence="18" key="1">
    <citation type="submission" date="2020-04" db="EMBL/GenBank/DDBJ databases">
        <authorList>
            <person name="Zhang T."/>
        </authorList>
    </citation>
    <scope>NUCLEOTIDE SEQUENCE</scope>
    <source>
        <strain evidence="18">HKST-UBA14</strain>
    </source>
</reference>
<evidence type="ECO:0000256" key="6">
    <source>
        <dbReference type="ARBA" id="ARBA00022679"/>
    </source>
</evidence>
<comment type="caution">
    <text evidence="18">The sequence shown here is derived from an EMBL/GenBank/DDBJ whole genome shotgun (WGS) entry which is preliminary data.</text>
</comment>
<dbReference type="GO" id="GO:0000155">
    <property type="term" value="F:phosphorelay sensor kinase activity"/>
    <property type="evidence" value="ECO:0007669"/>
    <property type="project" value="InterPro"/>
</dbReference>
<evidence type="ECO:0000256" key="2">
    <source>
        <dbReference type="ARBA" id="ARBA00004651"/>
    </source>
</evidence>
<dbReference type="AlphaFoldDB" id="A0A955L687"/>
<dbReference type="GO" id="GO:0005886">
    <property type="term" value="C:plasma membrane"/>
    <property type="evidence" value="ECO:0007669"/>
    <property type="project" value="UniProtKB-SubCell"/>
</dbReference>
<dbReference type="FunFam" id="3.30.565.10:FF:000006">
    <property type="entry name" value="Sensor histidine kinase WalK"/>
    <property type="match status" value="1"/>
</dbReference>
<dbReference type="InterPro" id="IPR004358">
    <property type="entry name" value="Sig_transdc_His_kin-like_C"/>
</dbReference>
<dbReference type="Pfam" id="PF00512">
    <property type="entry name" value="HisKA"/>
    <property type="match status" value="1"/>
</dbReference>
<dbReference type="SMART" id="SM00388">
    <property type="entry name" value="HisKA"/>
    <property type="match status" value="1"/>
</dbReference>